<sequence>MGSTPAAVPVTVDELRRAQRADGTAAVLAIGTANPANCVTQADYADLYCRVTNSEHVAGFKDKLDALCVSASGSEKRFFHHTEEMINAHPEFLDRATPSLDARLEIAAAAVPELAATAAARAIVQWGRTATDITHLVVTTNAGAHAPGADVRLAALLGLRPTVRRTMIHLNGCSAGAAALRLAKDLAENSRGARVLVACVELTVLTFRGPDCPHTVNCQALFGDGAGAVIVGADAVRPVEQPMFEMVSASQTLIPGTEHVITMQLTEHGLDGNIDAKELAPLAANNVKKCLSDALTPLGLDGGEWNDLFWAVHPGSPLILDHIESALQLKPGKLAASRRVLREYGNMLGSTLIFVLDEQRRRMEEEGDGAEWGVILGFGPGFTIETMLTEHGLDGDIDTKELVPLAANNVKQCLSDALTPLGLDGGEWNDLFWAVHPGSPLILDHIESALQLKQGKLAASRKVLRENGNMLGSTLIFVLEEQRRRMEEEGDGAEWGVMLGFGPGFTIETMVLHAPDDSRKKN</sequence>
<reference evidence="5" key="2">
    <citation type="submission" date="2015-03" db="UniProtKB">
        <authorList>
            <consortium name="EnsemblPlants"/>
        </authorList>
    </citation>
    <scope>IDENTIFICATION</scope>
</reference>
<protein>
    <recommendedName>
        <fullName evidence="7">Chalcone synthase</fullName>
    </recommendedName>
</protein>
<evidence type="ECO:0000259" key="4">
    <source>
        <dbReference type="Pfam" id="PF02797"/>
    </source>
</evidence>
<dbReference type="InterPro" id="IPR001099">
    <property type="entry name" value="Chalcone/stilbene_synt_N"/>
</dbReference>
<evidence type="ECO:0000256" key="1">
    <source>
        <dbReference type="ARBA" id="ARBA00005531"/>
    </source>
</evidence>
<dbReference type="FunFam" id="3.40.47.10:FF:000014">
    <property type="entry name" value="Chalcone synthase 1"/>
    <property type="match status" value="1"/>
</dbReference>
<accession>A0A0D3GRT6</accession>
<dbReference type="HOGENOM" id="CLU_034992_2_0_1"/>
<evidence type="ECO:0008006" key="7">
    <source>
        <dbReference type="Google" id="ProtNLM"/>
    </source>
</evidence>
<evidence type="ECO:0000256" key="2">
    <source>
        <dbReference type="RuleBase" id="RU003633"/>
    </source>
</evidence>
<reference evidence="5" key="1">
    <citation type="journal article" date="2009" name="Rice">
        <title>De Novo Next Generation Sequencing of Plant Genomes.</title>
        <authorList>
            <person name="Rounsley S."/>
            <person name="Marri P.R."/>
            <person name="Yu Y."/>
            <person name="He R."/>
            <person name="Sisneros N."/>
            <person name="Goicoechea J.L."/>
            <person name="Lee S.J."/>
            <person name="Angelova A."/>
            <person name="Kudrna D."/>
            <person name="Luo M."/>
            <person name="Affourtit J."/>
            <person name="Desany B."/>
            <person name="Knight J."/>
            <person name="Niazi F."/>
            <person name="Egholm M."/>
            <person name="Wing R.A."/>
        </authorList>
    </citation>
    <scope>NUCLEOTIDE SEQUENCE [LARGE SCALE GENOMIC DNA]</scope>
    <source>
        <strain evidence="5">cv. IRGC 105608</strain>
    </source>
</reference>
<dbReference type="Gramene" id="OBART07G16790.1">
    <property type="protein sequence ID" value="OBART07G16790.1"/>
    <property type="gene ID" value="OBART07G16790"/>
</dbReference>
<proteinExistence type="inferred from homology"/>
<dbReference type="Gene3D" id="3.40.47.10">
    <property type="match status" value="3"/>
</dbReference>
<organism evidence="5">
    <name type="scientific">Oryza barthii</name>
    <dbReference type="NCBI Taxonomy" id="65489"/>
    <lineage>
        <taxon>Eukaryota</taxon>
        <taxon>Viridiplantae</taxon>
        <taxon>Streptophyta</taxon>
        <taxon>Embryophyta</taxon>
        <taxon>Tracheophyta</taxon>
        <taxon>Spermatophyta</taxon>
        <taxon>Magnoliopsida</taxon>
        <taxon>Liliopsida</taxon>
        <taxon>Poales</taxon>
        <taxon>Poaceae</taxon>
        <taxon>BOP clade</taxon>
        <taxon>Oryzoideae</taxon>
        <taxon>Oryzeae</taxon>
        <taxon>Oryzinae</taxon>
        <taxon>Oryza</taxon>
    </lineage>
</organism>
<dbReference type="eggNOG" id="ENOG502S4A6">
    <property type="taxonomic scope" value="Eukaryota"/>
</dbReference>
<keyword evidence="2" id="KW-0012">Acyltransferase</keyword>
<dbReference type="InterPro" id="IPR012328">
    <property type="entry name" value="Chalcone/stilbene_synt_C"/>
</dbReference>
<dbReference type="InterPro" id="IPR011141">
    <property type="entry name" value="Polyketide_synthase_type-III"/>
</dbReference>
<evidence type="ECO:0000313" key="6">
    <source>
        <dbReference type="Proteomes" id="UP000026960"/>
    </source>
</evidence>
<evidence type="ECO:0000259" key="3">
    <source>
        <dbReference type="Pfam" id="PF00195"/>
    </source>
</evidence>
<dbReference type="EnsemblPlants" id="OBART07G16790.1">
    <property type="protein sequence ID" value="OBART07G16790.1"/>
    <property type="gene ID" value="OBART07G16790"/>
</dbReference>
<dbReference type="Pfam" id="PF02797">
    <property type="entry name" value="Chal_sti_synt_C"/>
    <property type="match status" value="1"/>
</dbReference>
<dbReference type="FunFam" id="3.40.47.10:FF:000025">
    <property type="entry name" value="Chalcone synthase 2"/>
    <property type="match status" value="1"/>
</dbReference>
<dbReference type="GO" id="GO:0030639">
    <property type="term" value="P:polyketide biosynthetic process"/>
    <property type="evidence" value="ECO:0007669"/>
    <property type="project" value="TreeGrafter"/>
</dbReference>
<dbReference type="AlphaFoldDB" id="A0A0D3GRT6"/>
<keyword evidence="2" id="KW-0808">Transferase</keyword>
<keyword evidence="6" id="KW-1185">Reference proteome</keyword>
<dbReference type="GO" id="GO:0016747">
    <property type="term" value="F:acyltransferase activity, transferring groups other than amino-acyl groups"/>
    <property type="evidence" value="ECO:0007669"/>
    <property type="project" value="InterPro"/>
</dbReference>
<evidence type="ECO:0000313" key="5">
    <source>
        <dbReference type="EnsemblPlants" id="OBART07G16790.1"/>
    </source>
</evidence>
<dbReference type="InterPro" id="IPR016039">
    <property type="entry name" value="Thiolase-like"/>
</dbReference>
<dbReference type="GO" id="GO:0010208">
    <property type="term" value="P:pollen wall assembly"/>
    <property type="evidence" value="ECO:0007669"/>
    <property type="project" value="UniProtKB-ARBA"/>
</dbReference>
<dbReference type="PANTHER" id="PTHR11877">
    <property type="entry name" value="HYDROXYMETHYLGLUTARYL-COA SYNTHASE"/>
    <property type="match status" value="1"/>
</dbReference>
<dbReference type="Pfam" id="PF00195">
    <property type="entry name" value="Chal_sti_synt_N"/>
    <property type="match status" value="1"/>
</dbReference>
<dbReference type="SUPFAM" id="SSF53901">
    <property type="entry name" value="Thiolase-like"/>
    <property type="match status" value="3"/>
</dbReference>
<feature type="domain" description="Chalcone/stilbene synthase N-terminal" evidence="3">
    <location>
        <begin position="13"/>
        <end position="234"/>
    </location>
</feature>
<dbReference type="PaxDb" id="65489-OBART07G16790.1"/>
<dbReference type="CDD" id="cd00831">
    <property type="entry name" value="CHS_like"/>
    <property type="match status" value="1"/>
</dbReference>
<comment type="similarity">
    <text evidence="1 2">Belongs to the thiolase-like superfamily. Chalcone/stilbene synthases family.</text>
</comment>
<dbReference type="Proteomes" id="UP000026960">
    <property type="component" value="Chromosome 7"/>
</dbReference>
<feature type="domain" description="Chalcone/stilbene synthase C-terminal" evidence="4">
    <location>
        <begin position="245"/>
        <end position="389"/>
    </location>
</feature>
<name>A0A0D3GRT6_9ORYZ</name>
<dbReference type="STRING" id="65489.A0A0D3GRT6"/>
<dbReference type="PANTHER" id="PTHR11877:SF24">
    <property type="entry name" value="OS07G0526400 PROTEIN"/>
    <property type="match status" value="1"/>
</dbReference>